<feature type="domain" description="Dermonecrotic toxin N-terminal" evidence="2">
    <location>
        <begin position="372"/>
        <end position="615"/>
    </location>
</feature>
<evidence type="ECO:0000256" key="1">
    <source>
        <dbReference type="SAM" id="MobiDB-lite"/>
    </source>
</evidence>
<evidence type="ECO:0000313" key="3">
    <source>
        <dbReference type="EMBL" id="BCX71290.1"/>
    </source>
</evidence>
<evidence type="ECO:0000313" key="4">
    <source>
        <dbReference type="Proteomes" id="UP000218595"/>
    </source>
</evidence>
<name>A0ABM7RZZ6_9PSED</name>
<dbReference type="EMBL" id="AP017423">
    <property type="protein sequence ID" value="BCX71290.1"/>
    <property type="molecule type" value="Genomic_DNA"/>
</dbReference>
<protein>
    <recommendedName>
        <fullName evidence="2">Dermonecrotic toxin N-terminal domain-containing protein</fullName>
    </recommendedName>
</protein>
<proteinExistence type="predicted"/>
<evidence type="ECO:0000259" key="2">
    <source>
        <dbReference type="Pfam" id="PF20178"/>
    </source>
</evidence>
<feature type="compositionally biased region" description="Basic and acidic residues" evidence="1">
    <location>
        <begin position="773"/>
        <end position="785"/>
    </location>
</feature>
<keyword evidence="4" id="KW-1185">Reference proteome</keyword>
<sequence length="1519" mass="169043">MPETSSPSAVDVLTQLVTGPSLQDVASKVLRPALKTLYPSLDLDPQLSILVTPTWQVENERVIPGPSQYESLTDVLVRLGLSGTHVTWMDGEHFLTLHPEIERPVQLPVKVDTLGTLINELAPLLFVAYREQQIDYWNESIPPAQPRWYQLSDALRSLWNLNDSVDLDADQRAMALAVFTSPDKLQRHPTDPYKTRACLIDVDQGDGADRKHLNVLDMAVLMGSLAERTLIVTYSLSRGFQSFDSLDALGLALGDAYAKNAGQGTLNWRLYEPEGNFFDQQACTLIALEADVIGSISFFPSSAETDFYPYVGTVGNPSEPPPRLQSRFDSLRPLLPPWLDKATAADQTCYSRHLLDLVVIQHQNAGKTFQGEVPDIHAFALDALAKQILKDHPQAGDVKADNIEISITNLVVWGTFVLPGNTETLTLSLTELALQNLSGLPLGNKTVCYQDGTPVPDWMSVSYMEKLVNTVDIGATYPAMLKQKLVDDATRALELQQLYTRQLSVELPLLALQHKIRGEAQLDEQGYRYVIAAIAAHATHRQVDGQDIEIRPLAFTRKNTTPDEVVNMFVIGPRQADKGPCLLYRPLLDPPLIQFPSPTNLLYAIKHSRAIRESVLAWLPDGVRFNYSQYVFPAKLPSVWTVPQLLVDPTAAIDLSGAVSLGTRVIDKDVMATLFKANVQAMITQADRQSVSNAEARWASLKQGGWMIFNAALPFLGRSVGTAAWIWQIMEDLQELSDSANKDPASIDWTALADILLALGMVLAHRAATGNRPPRESKTPSERPRPLPAKPVPQEIKVLQLPDISGTLLPAAHETSLNAIGALNRSRPGLGSHLDSLQIRKPEGLGNPQSTGPHRHLYAHGQKWYATVGERWFEVMLNDEEQVQIIDTRQQSPRTGPLLTHNASGQWFIDLRLRLRGGGLRNRRKKLQQENRAQLTQKKAALAAFDTTLQVKRTQLKDARKAMLEASPEDRASARQTFLDTLDQQVQDYGVHIQELKALNTLEPVPNYRTAMLDRLSLQLFLMQSWLDEQSSEFRNSLTTTLALLDEESPAQPAERAGPFERMTDLTQGMIDKVELARTRFEELGLLGREAVEVSRVYKAKLPPFALDDLKLLQITLGQELCLKAGPAETLADARLALVNLVEDAALNIQSALDLSTDESLNDLGERIETMSNLAEQFTVIDQRFLDLVSEYPEHIVTERVEQVRVRIAGFYKDTVNQLANLLREQRLVEPLPGPSRPSAPPTRKIIKTRYKGTLVGEARKDTKGQQTDLVDVKSPLTGKVIATFHEKTPGVWLERVTRQEPPTQAKPDLAKSIETGQGLLDGVAAFQRRTEAHVSRAPRIPIEIEEIYHLHAARLREAMDAIDSALTASNLTDEGAASLLCKDLETAAAALYKKGSSTRIHLIKQQPPTAARIEWLKGKGEVVISKTAARRRLKGPTKDYLDEYEVLDHKTRKVLWYAHFHYANVTDPADSFTAAHLKTVEQRRLGGSFDFRDKSNQELVAIYRSEISRTLAAPLFFT</sequence>
<dbReference type="Pfam" id="PF20178">
    <property type="entry name" value="ToxA_N"/>
    <property type="match status" value="1"/>
</dbReference>
<dbReference type="RefSeq" id="WP_096514175.1">
    <property type="nucleotide sequence ID" value="NZ_AP017423.2"/>
</dbReference>
<dbReference type="Proteomes" id="UP000218595">
    <property type="component" value="Chromosome"/>
</dbReference>
<gene>
    <name evidence="3" type="ORF">LAB08_R59780</name>
</gene>
<feature type="region of interest" description="Disordered" evidence="1">
    <location>
        <begin position="768"/>
        <end position="792"/>
    </location>
</feature>
<accession>A0ABM7RZZ6</accession>
<reference evidence="3 4" key="1">
    <citation type="submission" date="2016-04" db="EMBL/GenBank/DDBJ databases">
        <title>Complete genome sequence of Pseudomonas sp. LAB-08 isolated from TCE contaminated aquifer soil.</title>
        <authorList>
            <person name="Dohra H."/>
            <person name="Suzuki K."/>
            <person name="Fatma A."/>
            <person name="Inuzuka Y."/>
            <person name="Honjo M."/>
            <person name="Tashiro Y."/>
            <person name="Futamata H."/>
        </authorList>
    </citation>
    <scope>NUCLEOTIDE SEQUENCE [LARGE SCALE GENOMIC DNA]</scope>
    <source>
        <strain evidence="3 4">LAB-08</strain>
    </source>
</reference>
<organism evidence="3 4">
    <name type="scientific">Pseudomonas izuensis</name>
    <dbReference type="NCBI Taxonomy" id="2684212"/>
    <lineage>
        <taxon>Bacteria</taxon>
        <taxon>Pseudomonadati</taxon>
        <taxon>Pseudomonadota</taxon>
        <taxon>Gammaproteobacteria</taxon>
        <taxon>Pseudomonadales</taxon>
        <taxon>Pseudomonadaceae</taxon>
        <taxon>Pseudomonas</taxon>
    </lineage>
</organism>
<dbReference type="InterPro" id="IPR046673">
    <property type="entry name" value="ToxA_N"/>
</dbReference>